<dbReference type="CDD" id="cd00156">
    <property type="entry name" value="REC"/>
    <property type="match status" value="1"/>
</dbReference>
<comment type="caution">
    <text evidence="5">The sequence shown here is derived from an EMBL/GenBank/DDBJ whole genome shotgun (WGS) entry which is preliminary data.</text>
</comment>
<keyword evidence="1 3" id="KW-0597">Phosphoprotein</keyword>
<dbReference type="EMBL" id="SOBK01000005">
    <property type="protein sequence ID" value="TDT88663.1"/>
    <property type="molecule type" value="Genomic_DNA"/>
</dbReference>
<name>A0AA94TJ64_9BACT</name>
<dbReference type="Proteomes" id="UP000295506">
    <property type="component" value="Unassembled WGS sequence"/>
</dbReference>
<organism evidence="5 6">
    <name type="scientific">Pseudodesulfovibrio indicus</name>
    <dbReference type="NCBI Taxonomy" id="1716143"/>
    <lineage>
        <taxon>Bacteria</taxon>
        <taxon>Pseudomonadati</taxon>
        <taxon>Thermodesulfobacteriota</taxon>
        <taxon>Desulfovibrionia</taxon>
        <taxon>Desulfovibrionales</taxon>
        <taxon>Desulfovibrionaceae</taxon>
    </lineage>
</organism>
<gene>
    <name evidence="5" type="ORF">EDC59_10564</name>
</gene>
<dbReference type="PANTHER" id="PTHR44591">
    <property type="entry name" value="STRESS RESPONSE REGULATOR PROTEIN 1"/>
    <property type="match status" value="1"/>
</dbReference>
<evidence type="ECO:0000313" key="5">
    <source>
        <dbReference type="EMBL" id="TDT88663.1"/>
    </source>
</evidence>
<reference evidence="5 6" key="1">
    <citation type="submission" date="2019-03" db="EMBL/GenBank/DDBJ databases">
        <title>Genomic Encyclopedia of Type Strains, Phase IV (KMG-IV): sequencing the most valuable type-strain genomes for metagenomic binning, comparative biology and taxonomic classification.</title>
        <authorList>
            <person name="Goeker M."/>
        </authorList>
    </citation>
    <scope>NUCLEOTIDE SEQUENCE [LARGE SCALE GENOMIC DNA]</scope>
    <source>
        <strain evidence="5 6">DSM 101483</strain>
    </source>
</reference>
<keyword evidence="2" id="KW-0902">Two-component regulatory system</keyword>
<feature type="domain" description="Response regulatory" evidence="4">
    <location>
        <begin position="5"/>
        <end position="119"/>
    </location>
</feature>
<evidence type="ECO:0000256" key="1">
    <source>
        <dbReference type="ARBA" id="ARBA00022553"/>
    </source>
</evidence>
<accession>A0AA94TJ64</accession>
<dbReference type="RefSeq" id="WP_166671391.1">
    <property type="nucleotide sequence ID" value="NZ_SOBK01000005.1"/>
</dbReference>
<dbReference type="PROSITE" id="PS50110">
    <property type="entry name" value="RESPONSE_REGULATORY"/>
    <property type="match status" value="1"/>
</dbReference>
<dbReference type="Gene3D" id="3.40.50.2300">
    <property type="match status" value="1"/>
</dbReference>
<dbReference type="PANTHER" id="PTHR44591:SF14">
    <property type="entry name" value="PROTEIN PILG"/>
    <property type="match status" value="1"/>
</dbReference>
<dbReference type="GO" id="GO:0000160">
    <property type="term" value="P:phosphorelay signal transduction system"/>
    <property type="evidence" value="ECO:0007669"/>
    <property type="project" value="UniProtKB-KW"/>
</dbReference>
<evidence type="ECO:0000313" key="6">
    <source>
        <dbReference type="Proteomes" id="UP000295506"/>
    </source>
</evidence>
<dbReference type="SMART" id="SM00448">
    <property type="entry name" value="REC"/>
    <property type="match status" value="1"/>
</dbReference>
<evidence type="ECO:0000256" key="3">
    <source>
        <dbReference type="PROSITE-ProRule" id="PRU00169"/>
    </source>
</evidence>
<proteinExistence type="predicted"/>
<dbReference type="Pfam" id="PF00072">
    <property type="entry name" value="Response_reg"/>
    <property type="match status" value="1"/>
</dbReference>
<dbReference type="InterPro" id="IPR001789">
    <property type="entry name" value="Sig_transdc_resp-reg_receiver"/>
</dbReference>
<evidence type="ECO:0000256" key="2">
    <source>
        <dbReference type="ARBA" id="ARBA00023012"/>
    </source>
</evidence>
<protein>
    <submittedName>
        <fullName evidence="5">Response regulator receiver domain-containing protein</fullName>
    </submittedName>
</protein>
<dbReference type="InterPro" id="IPR011006">
    <property type="entry name" value="CheY-like_superfamily"/>
</dbReference>
<dbReference type="SUPFAM" id="SSF52172">
    <property type="entry name" value="CheY-like"/>
    <property type="match status" value="1"/>
</dbReference>
<sequence>MNGIRILIVDDEIEFAAALAKRLVRRGASASVVESGEKAFTALEERGADVVLLDMNMPDLDGMQTLKIIRKNFPATAVILLTGAGDLSRHMRTLEAGAFDFLHKPVTLERLQERILAAVGRGPTG</sequence>
<dbReference type="InterPro" id="IPR050595">
    <property type="entry name" value="Bact_response_regulator"/>
</dbReference>
<feature type="modified residue" description="4-aspartylphosphate" evidence="3">
    <location>
        <position position="54"/>
    </location>
</feature>
<dbReference type="AlphaFoldDB" id="A0AA94TJ64"/>
<evidence type="ECO:0000259" key="4">
    <source>
        <dbReference type="PROSITE" id="PS50110"/>
    </source>
</evidence>